<dbReference type="GO" id="GO:0005634">
    <property type="term" value="C:nucleus"/>
    <property type="evidence" value="ECO:0007669"/>
    <property type="project" value="InterPro"/>
</dbReference>
<dbReference type="FunFam" id="3.40.50.11210:FF:000001">
    <property type="entry name" value="Ral GTPase-activating protein subunit alpha-1 isoform 1"/>
    <property type="match status" value="1"/>
</dbReference>
<dbReference type="SUPFAM" id="SSF111347">
    <property type="entry name" value="Rap/Ran-GAP"/>
    <property type="match status" value="1"/>
</dbReference>
<evidence type="ECO:0000256" key="1">
    <source>
        <dbReference type="ARBA" id="ARBA00022468"/>
    </source>
</evidence>
<dbReference type="EMBL" id="JANTQA010000047">
    <property type="protein sequence ID" value="KAJ3433637.1"/>
    <property type="molecule type" value="Genomic_DNA"/>
</dbReference>
<evidence type="ECO:0000313" key="5">
    <source>
        <dbReference type="Proteomes" id="UP001146793"/>
    </source>
</evidence>
<dbReference type="PANTHER" id="PTHR10063">
    <property type="entry name" value="TUBERIN"/>
    <property type="match status" value="1"/>
</dbReference>
<dbReference type="Gene3D" id="3.40.50.11210">
    <property type="entry name" value="Rap/Ran-GAP"/>
    <property type="match status" value="1"/>
</dbReference>
<dbReference type="InterPro" id="IPR027107">
    <property type="entry name" value="Tuberin/Ral-act_asu"/>
</dbReference>
<protein>
    <submittedName>
        <fullName evidence="4">Tuberin</fullName>
    </submittedName>
</protein>
<organism evidence="4 5">
    <name type="scientific">Anaeramoeba flamelloides</name>
    <dbReference type="NCBI Taxonomy" id="1746091"/>
    <lineage>
        <taxon>Eukaryota</taxon>
        <taxon>Metamonada</taxon>
        <taxon>Anaeramoebidae</taxon>
        <taxon>Anaeramoeba</taxon>
    </lineage>
</organism>
<feature type="domain" description="Rap-GAP" evidence="3">
    <location>
        <begin position="1418"/>
        <end position="1629"/>
    </location>
</feature>
<evidence type="ECO:0000259" key="3">
    <source>
        <dbReference type="PROSITE" id="PS50085"/>
    </source>
</evidence>
<name>A0AAV7Z0D2_9EUKA</name>
<dbReference type="PROSITE" id="PS50085">
    <property type="entry name" value="RAPGAP"/>
    <property type="match status" value="1"/>
</dbReference>
<comment type="caution">
    <text evidence="4">The sequence shown here is derived from an EMBL/GenBank/DDBJ whole genome shotgun (WGS) entry which is preliminary data.</text>
</comment>
<dbReference type="Proteomes" id="UP001146793">
    <property type="component" value="Unassembled WGS sequence"/>
</dbReference>
<feature type="region of interest" description="Disordered" evidence="2">
    <location>
        <begin position="1135"/>
        <end position="1178"/>
    </location>
</feature>
<evidence type="ECO:0000313" key="4">
    <source>
        <dbReference type="EMBL" id="KAJ3433637.1"/>
    </source>
</evidence>
<proteinExistence type="predicted"/>
<feature type="compositionally biased region" description="Basic and acidic residues" evidence="2">
    <location>
        <begin position="1135"/>
        <end position="1156"/>
    </location>
</feature>
<feature type="compositionally biased region" description="Low complexity" evidence="2">
    <location>
        <begin position="1157"/>
        <end position="1175"/>
    </location>
</feature>
<dbReference type="GO" id="GO:0005096">
    <property type="term" value="F:GTPase activator activity"/>
    <property type="evidence" value="ECO:0007669"/>
    <property type="project" value="UniProtKB-KW"/>
</dbReference>
<dbReference type="GO" id="GO:0005737">
    <property type="term" value="C:cytoplasm"/>
    <property type="evidence" value="ECO:0007669"/>
    <property type="project" value="TreeGrafter"/>
</dbReference>
<dbReference type="InterPro" id="IPR035974">
    <property type="entry name" value="Rap/Ran-GAP_sf"/>
</dbReference>
<dbReference type="Pfam" id="PF02145">
    <property type="entry name" value="Rap_GAP"/>
    <property type="match status" value="1"/>
</dbReference>
<dbReference type="InterPro" id="IPR000331">
    <property type="entry name" value="Rap/Ran_GAP_dom"/>
</dbReference>
<evidence type="ECO:0000256" key="2">
    <source>
        <dbReference type="SAM" id="MobiDB-lite"/>
    </source>
</evidence>
<keyword evidence="1" id="KW-0343">GTPase activation</keyword>
<reference evidence="4" key="1">
    <citation type="submission" date="2022-08" db="EMBL/GenBank/DDBJ databases">
        <title>Novel sulphate-reducing endosymbionts in the free-living metamonad Anaeramoeba.</title>
        <authorList>
            <person name="Jerlstrom-Hultqvist J."/>
            <person name="Cepicka I."/>
            <person name="Gallot-Lavallee L."/>
            <person name="Salas-Leiva D."/>
            <person name="Curtis B.A."/>
            <person name="Zahonova K."/>
            <person name="Pipaliya S."/>
            <person name="Dacks J."/>
            <person name="Roger A.J."/>
        </authorList>
    </citation>
    <scope>NUCLEOTIDE SEQUENCE</scope>
    <source>
        <strain evidence="4">Busselton2</strain>
    </source>
</reference>
<accession>A0AAV7Z0D2</accession>
<sequence>MSTKKLNKHLNLYNDKGRPPIKRIKSLSEYLALKNEDEQINFYVAKHKEILPLLVATFRGEVSGRKKNQLLKSTTSLENKPAIREKGLNTLILFIDVLAEKTTKEIYELLKSTINFNPFLVDYQKNIVLLSQPNKTSVLGSKENTKDTKEEKLKLFGNLLDYISNKTLKPHFWINTLENCFFVTLYPSVAKKLNLIETSTEHGFNEHCPHELQCLLIEHVLVWIQTDNHAKFILETAQHRSIIFEIFRQSFFLPIQYDSTVYKVLERYEFWLKSVQQRPLLIHSELQSYLIVFLDNLLEAFLMEIEKEKTDEILRRLTRYLVNLKFIAEEKYDLLSRNTWDFFITKAITTFQRIYLERDQTFRKLIWSRIIGCLFTIFFYSKTKCNSHWQGLKALFLLIREDFQTIVMWKRLLYDITIKFNHILFGFKANQKIINEENKLKFQRINRGNSHVLFADSIARNKFSLDFFPDIHLLPATSQEEININYEFDLNISQWWDNDYSVFFWKKIFNLLGNVNHIKNGKIHELAIISYIEILDLIYRLYQIIDNNDMRFLAQQNLPILKLFGPIFFESCLLGSNYLSGRSLSYGAVGIMLCDPYRINPLSYQELSYFYIVISLGLSLRDEKVISNIMRYTSQIFSYSFPGSIGLINSYLNLISLVLDTNNTTNYKDCIYLHCLTCLSSLISLQDHFTKLEIYNYTKLLQLDQKSTNGFLHLQNLLNRDLLERENFATEIDKIINKYGQYIGENKNSIFIINQDTKTKIQNLTEKEFKRQSKFPIWDKNNELHDLSNYFLFPVQSIRLKIIKIISNFLTGKGKNVHQQLTLYSLWTISTLTVNELNNQKEGEQIMEKEIIEIALKCLNQFVDNPNTKVAETANHGLVLIAPFSKIINNLAPNFLPNLIKNQCNLIMSYVSKLTNFIRKYEDNENDKQNNSTVPPSIPILLRTIQTFITNLPVLLFNKELNSLFFSTLFACLGFNKSIRETIKESNLSLKKSFSYVKIDYSSNKENININTTTSININNNDDDDDDNDNLNFDVNEENIQKFLHFLVLETKKKKNRDLYQKKRTEEEIKNNFSFYHIDYVLMNSAEIVLLNLLNNWNNYPLCEGPEWNCSLFADDYSDIPEEYLNFEVFKKKTEKEKEQEKETERKKEIEKEKENNNNNNNNNTNTNTNTNNNDNDNKELNVQEIEQRNLENFDKYSQAFALKEGTIIMLYDLPMKVNNKRERNVVRVILRDASGKYVWDIEPLYENLDEEEIEKQFITQQYQTNNNEEFKLIAKNLPKLPKFEREQMKLPRYTTELDISTTDMLGEMLQYIGETFESESKTNFNSPMVGIPSGKSQQFNEIKENYSGQQSSLDNFVQSVKENNEKKCDNIKPPTTVESRNHFHLSKILFSQLGLFSVTNKEDLIPIKRNDRFSRALKELDKRPSREMQKIGVIYVAPGQIHQNDILSNEFGSPLYEEFVNGLGWEIDISKHVGYNGGLDIYSGVNGRTCPYYTDSETEVVFHTITRMPNSETNVQQIHKKKHVGNDIVQIVWCENIEQDYDPTTITSKFNHAHIVIYPLPNGLFRIQIFMKESVKFFGPLLTGMIISKKDLPYLARTTAMCAYRYVRYETRGYQHPFPTRWDLINETIERYKMDLSFDQYFSRLIVPKGTEEHKRK</sequence>
<gene>
    <name evidence="4" type="ORF">M0812_22599</name>
</gene>
<dbReference type="GO" id="GO:0051056">
    <property type="term" value="P:regulation of small GTPase mediated signal transduction"/>
    <property type="evidence" value="ECO:0007669"/>
    <property type="project" value="InterPro"/>
</dbReference>
<dbReference type="PANTHER" id="PTHR10063:SF11">
    <property type="entry name" value="RHO GTPASE-ACTIVATING PROTEIN CG5521-RELATED"/>
    <property type="match status" value="1"/>
</dbReference>